<comment type="caution">
    <text evidence="14">The sequence shown here is derived from an EMBL/GenBank/DDBJ whole genome shotgun (WGS) entry which is preliminary data.</text>
</comment>
<keyword evidence="7 11" id="KW-1133">Transmembrane helix</keyword>
<name>A0A7J8GRJ7_MOLMO</name>
<dbReference type="PANTHER" id="PTHR16675">
    <property type="entry name" value="MHC CLASS I-RELATED"/>
    <property type="match status" value="1"/>
</dbReference>
<dbReference type="GO" id="GO:0005102">
    <property type="term" value="F:signaling receptor binding"/>
    <property type="evidence" value="ECO:0007669"/>
    <property type="project" value="TreeGrafter"/>
</dbReference>
<keyword evidence="8 11" id="KW-0472">Membrane</keyword>
<dbReference type="GO" id="GO:0006955">
    <property type="term" value="P:immune response"/>
    <property type="evidence" value="ECO:0007669"/>
    <property type="project" value="InterPro"/>
</dbReference>
<feature type="transmembrane region" description="Helical" evidence="11">
    <location>
        <begin position="306"/>
        <end position="327"/>
    </location>
</feature>
<evidence type="ECO:0000256" key="6">
    <source>
        <dbReference type="ARBA" id="ARBA00022859"/>
    </source>
</evidence>
<dbReference type="PROSITE" id="PS00290">
    <property type="entry name" value="IG_MHC"/>
    <property type="match status" value="1"/>
</dbReference>
<evidence type="ECO:0000256" key="4">
    <source>
        <dbReference type="ARBA" id="ARBA00022451"/>
    </source>
</evidence>
<reference evidence="14 15" key="1">
    <citation type="journal article" date="2020" name="Nature">
        <title>Six reference-quality genomes reveal evolution of bat adaptations.</title>
        <authorList>
            <person name="Jebb D."/>
            <person name="Huang Z."/>
            <person name="Pippel M."/>
            <person name="Hughes G.M."/>
            <person name="Lavrichenko K."/>
            <person name="Devanna P."/>
            <person name="Winkler S."/>
            <person name="Jermiin L.S."/>
            <person name="Skirmuntt E.C."/>
            <person name="Katzourakis A."/>
            <person name="Burkitt-Gray L."/>
            <person name="Ray D.A."/>
            <person name="Sullivan K.A.M."/>
            <person name="Roscito J.G."/>
            <person name="Kirilenko B.M."/>
            <person name="Davalos L.M."/>
            <person name="Corthals A.P."/>
            <person name="Power M.L."/>
            <person name="Jones G."/>
            <person name="Ransome R.D."/>
            <person name="Dechmann D.K.N."/>
            <person name="Locatelli A.G."/>
            <person name="Puechmaille S.J."/>
            <person name="Fedrigo O."/>
            <person name="Jarvis E.D."/>
            <person name="Hiller M."/>
            <person name="Vernes S.C."/>
            <person name="Myers E.W."/>
            <person name="Teeling E.C."/>
        </authorList>
    </citation>
    <scope>NUCLEOTIDE SEQUENCE [LARGE SCALE GENOMIC DNA]</scope>
    <source>
        <strain evidence="14">MMolMol1</strain>
        <tissue evidence="14">Muscle</tissue>
    </source>
</reference>
<protein>
    <recommendedName>
        <fullName evidence="13">Ig-like domain-containing protein</fullName>
    </recommendedName>
</protein>
<feature type="domain" description="Ig-like" evidence="13">
    <location>
        <begin position="208"/>
        <end position="296"/>
    </location>
</feature>
<evidence type="ECO:0000256" key="8">
    <source>
        <dbReference type="ARBA" id="ARBA00023136"/>
    </source>
</evidence>
<dbReference type="InterPro" id="IPR001039">
    <property type="entry name" value="MHC_I_a_a1/a2"/>
</dbReference>
<dbReference type="GO" id="GO:0001916">
    <property type="term" value="P:positive regulation of T cell mediated cytotoxicity"/>
    <property type="evidence" value="ECO:0007669"/>
    <property type="project" value="TreeGrafter"/>
</dbReference>
<dbReference type="InterPro" id="IPR011162">
    <property type="entry name" value="MHC_I/II-like_Ag-recog"/>
</dbReference>
<evidence type="ECO:0000256" key="12">
    <source>
        <dbReference type="SAM" id="SignalP"/>
    </source>
</evidence>
<evidence type="ECO:0000313" key="15">
    <source>
        <dbReference type="Proteomes" id="UP000550707"/>
    </source>
</evidence>
<evidence type="ECO:0000313" key="14">
    <source>
        <dbReference type="EMBL" id="KAF6462172.1"/>
    </source>
</evidence>
<feature type="signal peptide" evidence="12">
    <location>
        <begin position="1"/>
        <end position="21"/>
    </location>
</feature>
<dbReference type="Gene3D" id="3.30.500.10">
    <property type="entry name" value="MHC class I-like antigen recognition-like"/>
    <property type="match status" value="1"/>
</dbReference>
<feature type="chain" id="PRO_5029543489" description="Ig-like domain-containing protein" evidence="12">
    <location>
        <begin position="22"/>
        <end position="360"/>
    </location>
</feature>
<comment type="function">
    <text evidence="1">Involved in the presentation of foreign antigens to the immune system.</text>
</comment>
<dbReference type="PANTHER" id="PTHR16675:SF251">
    <property type="entry name" value="HLA CLASS I HISTOCOMPATIBILITY ANTIGEN, C ALPHA CHAIN"/>
    <property type="match status" value="1"/>
</dbReference>
<sequence length="360" mass="40815">MEPRTLLPLLSLAVALALTQTWDGPHSLRYFHIAVSRPGRREPLYTSVGYVDDTLFLRYHSDAASPRVEPRTPWMEQEGPQFWEAQTEIARVHAETSRMNLQTALSYYNQSESGSHTFQWTSGCDVGPEGRFLRGYELFAYDGADYIALSEDLRSWSAADEVAQITRSKWEAAGLAEHYRAYLERECVEWLRRYLESGKETLQRADPPRTQVTHHPISDREVTLRCWALGFYPAEITLTWQRDGEDQTQDTELVETRPAGDGTFQKWAALVVPPGEEQRYTCHVQHEGLPEPLTLRWEPPPQATTLTVVIIAVLVLLGAVVTGVVMWRRRHSGEKGGSYTQATSCKFAQGSDTSLWASKV</sequence>
<dbReference type="Pfam" id="PF06623">
    <property type="entry name" value="MHC_I_C"/>
    <property type="match status" value="1"/>
</dbReference>
<dbReference type="SUPFAM" id="SSF48726">
    <property type="entry name" value="Immunoglobulin"/>
    <property type="match status" value="1"/>
</dbReference>
<dbReference type="Pfam" id="PF00129">
    <property type="entry name" value="MHC_I"/>
    <property type="match status" value="1"/>
</dbReference>
<dbReference type="SMART" id="SM00407">
    <property type="entry name" value="IGc1"/>
    <property type="match status" value="1"/>
</dbReference>
<dbReference type="EMBL" id="JACASF010000008">
    <property type="protein sequence ID" value="KAF6462172.1"/>
    <property type="molecule type" value="Genomic_DNA"/>
</dbReference>
<comment type="subcellular location">
    <subcellularLocation>
        <location evidence="2">Membrane</location>
        <topology evidence="2">Single-pass type I membrane protein</topology>
    </subcellularLocation>
</comment>
<dbReference type="GO" id="GO:0009897">
    <property type="term" value="C:external side of plasma membrane"/>
    <property type="evidence" value="ECO:0007669"/>
    <property type="project" value="TreeGrafter"/>
</dbReference>
<evidence type="ECO:0000256" key="9">
    <source>
        <dbReference type="ARBA" id="ARBA00023180"/>
    </source>
</evidence>
<dbReference type="FunFam" id="3.30.500.10:FF:000001">
    <property type="entry name" value="H-2 class I histocompatibility antigen, alpha chain"/>
    <property type="match status" value="1"/>
</dbReference>
<keyword evidence="5 11" id="KW-0812">Transmembrane</keyword>
<dbReference type="InterPro" id="IPR007110">
    <property type="entry name" value="Ig-like_dom"/>
</dbReference>
<evidence type="ECO:0000256" key="11">
    <source>
        <dbReference type="SAM" id="Phobius"/>
    </source>
</evidence>
<keyword evidence="12" id="KW-0732">Signal</keyword>
<dbReference type="GO" id="GO:0042612">
    <property type="term" value="C:MHC class I protein complex"/>
    <property type="evidence" value="ECO:0007669"/>
    <property type="project" value="UniProtKB-KW"/>
</dbReference>
<evidence type="ECO:0000256" key="2">
    <source>
        <dbReference type="ARBA" id="ARBA00004479"/>
    </source>
</evidence>
<keyword evidence="15" id="KW-1185">Reference proteome</keyword>
<dbReference type="InterPro" id="IPR037055">
    <property type="entry name" value="MHC_I-like_Ag-recog_sf"/>
</dbReference>
<evidence type="ECO:0000256" key="3">
    <source>
        <dbReference type="ARBA" id="ARBA00006909"/>
    </source>
</evidence>
<evidence type="ECO:0000256" key="10">
    <source>
        <dbReference type="RuleBase" id="RU004439"/>
    </source>
</evidence>
<evidence type="ECO:0000256" key="5">
    <source>
        <dbReference type="ARBA" id="ARBA00022692"/>
    </source>
</evidence>
<keyword evidence="6" id="KW-0391">Immunity</keyword>
<dbReference type="FunFam" id="2.60.40.10:FF:000014">
    <property type="entry name" value="H-2 class I histocompatibility antigen, alpha chain"/>
    <property type="match status" value="1"/>
</dbReference>
<dbReference type="InterPro" id="IPR011161">
    <property type="entry name" value="MHC_I-like_Ag-recog"/>
</dbReference>
<dbReference type="GO" id="GO:0030670">
    <property type="term" value="C:phagocytic vesicle membrane"/>
    <property type="evidence" value="ECO:0007669"/>
    <property type="project" value="UniProtKB-ARBA"/>
</dbReference>
<proteinExistence type="inferred from homology"/>
<dbReference type="Pfam" id="PF07654">
    <property type="entry name" value="C1-set"/>
    <property type="match status" value="1"/>
</dbReference>
<organism evidence="14 15">
    <name type="scientific">Molossus molossus</name>
    <name type="common">Pallas' mastiff bat</name>
    <name type="synonym">Vespertilio molossus</name>
    <dbReference type="NCBI Taxonomy" id="27622"/>
    <lineage>
        <taxon>Eukaryota</taxon>
        <taxon>Metazoa</taxon>
        <taxon>Chordata</taxon>
        <taxon>Craniata</taxon>
        <taxon>Vertebrata</taxon>
        <taxon>Euteleostomi</taxon>
        <taxon>Mammalia</taxon>
        <taxon>Eutheria</taxon>
        <taxon>Laurasiatheria</taxon>
        <taxon>Chiroptera</taxon>
        <taxon>Yangochiroptera</taxon>
        <taxon>Molossidae</taxon>
        <taxon>Molossus</taxon>
    </lineage>
</organism>
<keyword evidence="4" id="KW-0490">MHC I</keyword>
<evidence type="ECO:0000259" key="13">
    <source>
        <dbReference type="PROSITE" id="PS50835"/>
    </source>
</evidence>
<dbReference type="Proteomes" id="UP000550707">
    <property type="component" value="Unassembled WGS sequence"/>
</dbReference>
<dbReference type="AlphaFoldDB" id="A0A7J8GRJ7"/>
<dbReference type="CDD" id="cd07698">
    <property type="entry name" value="IgC1_MHC_I_alpha3"/>
    <property type="match status" value="1"/>
</dbReference>
<dbReference type="InterPro" id="IPR003597">
    <property type="entry name" value="Ig_C1-set"/>
</dbReference>
<dbReference type="GO" id="GO:0042605">
    <property type="term" value="F:peptide antigen binding"/>
    <property type="evidence" value="ECO:0007669"/>
    <property type="project" value="TreeGrafter"/>
</dbReference>
<dbReference type="PROSITE" id="PS50835">
    <property type="entry name" value="IG_LIKE"/>
    <property type="match status" value="1"/>
</dbReference>
<dbReference type="GO" id="GO:0002476">
    <property type="term" value="P:antigen processing and presentation of endogenous peptide antigen via MHC class Ib"/>
    <property type="evidence" value="ECO:0007669"/>
    <property type="project" value="TreeGrafter"/>
</dbReference>
<dbReference type="GO" id="GO:0005615">
    <property type="term" value="C:extracellular space"/>
    <property type="evidence" value="ECO:0007669"/>
    <property type="project" value="TreeGrafter"/>
</dbReference>
<dbReference type="InterPro" id="IPR013783">
    <property type="entry name" value="Ig-like_fold"/>
</dbReference>
<dbReference type="GO" id="GO:0002486">
    <property type="term" value="P:antigen processing and presentation of endogenous peptide antigen via MHC class I via ER pathway, TAP-independent"/>
    <property type="evidence" value="ECO:0007669"/>
    <property type="project" value="TreeGrafter"/>
</dbReference>
<dbReference type="InterPro" id="IPR036179">
    <property type="entry name" value="Ig-like_dom_sf"/>
</dbReference>
<evidence type="ECO:0000256" key="7">
    <source>
        <dbReference type="ARBA" id="ARBA00022989"/>
    </source>
</evidence>
<dbReference type="PRINTS" id="PR01638">
    <property type="entry name" value="MHCCLASSI"/>
</dbReference>
<dbReference type="Gene3D" id="2.60.40.10">
    <property type="entry name" value="Immunoglobulins"/>
    <property type="match status" value="1"/>
</dbReference>
<accession>A0A7J8GRJ7</accession>
<dbReference type="InterPro" id="IPR010579">
    <property type="entry name" value="MHC_I_a_C"/>
</dbReference>
<evidence type="ECO:0000256" key="1">
    <source>
        <dbReference type="ARBA" id="ARBA00002297"/>
    </source>
</evidence>
<dbReference type="InterPro" id="IPR050208">
    <property type="entry name" value="MHC_class-I_related"/>
</dbReference>
<keyword evidence="9" id="KW-0325">Glycoprotein</keyword>
<comment type="similarity">
    <text evidence="3 10">Belongs to the MHC class I family.</text>
</comment>
<gene>
    <name evidence="14" type="ORF">HJG59_011236</name>
</gene>
<dbReference type="InParanoid" id="A0A7J8GRJ7"/>
<dbReference type="InterPro" id="IPR003006">
    <property type="entry name" value="Ig/MHC_CS"/>
</dbReference>
<dbReference type="SUPFAM" id="SSF54452">
    <property type="entry name" value="MHC antigen-recognition domain"/>
    <property type="match status" value="1"/>
</dbReference>
<dbReference type="GO" id="GO:0098553">
    <property type="term" value="C:lumenal side of endoplasmic reticulum membrane"/>
    <property type="evidence" value="ECO:0007669"/>
    <property type="project" value="UniProtKB-ARBA"/>
</dbReference>